<protein>
    <submittedName>
        <fullName evidence="1">Uncharacterized protein</fullName>
    </submittedName>
</protein>
<name>A0ACC2WPK7_9TREE</name>
<evidence type="ECO:0000313" key="2">
    <source>
        <dbReference type="Proteomes" id="UP001243375"/>
    </source>
</evidence>
<organism evidence="1 2">
    <name type="scientific">Naganishia vaughanmartiniae</name>
    <dbReference type="NCBI Taxonomy" id="1424756"/>
    <lineage>
        <taxon>Eukaryota</taxon>
        <taxon>Fungi</taxon>
        <taxon>Dikarya</taxon>
        <taxon>Basidiomycota</taxon>
        <taxon>Agaricomycotina</taxon>
        <taxon>Tremellomycetes</taxon>
        <taxon>Filobasidiales</taxon>
        <taxon>Filobasidiaceae</taxon>
        <taxon>Naganishia</taxon>
    </lineage>
</organism>
<dbReference type="EMBL" id="JASBWU010000022">
    <property type="protein sequence ID" value="KAJ9113240.1"/>
    <property type="molecule type" value="Genomic_DNA"/>
</dbReference>
<accession>A0ACC2WPK7</accession>
<keyword evidence="2" id="KW-1185">Reference proteome</keyword>
<gene>
    <name evidence="1" type="ORF">QFC22_006079</name>
</gene>
<dbReference type="Proteomes" id="UP001243375">
    <property type="component" value="Unassembled WGS sequence"/>
</dbReference>
<evidence type="ECO:0000313" key="1">
    <source>
        <dbReference type="EMBL" id="KAJ9113240.1"/>
    </source>
</evidence>
<proteinExistence type="predicted"/>
<comment type="caution">
    <text evidence="1">The sequence shown here is derived from an EMBL/GenBank/DDBJ whole genome shotgun (WGS) entry which is preliminary data.</text>
</comment>
<reference evidence="1" key="1">
    <citation type="submission" date="2023-04" db="EMBL/GenBank/DDBJ databases">
        <title>Draft Genome sequencing of Naganishia species isolated from polar environments using Oxford Nanopore Technology.</title>
        <authorList>
            <person name="Leo P."/>
            <person name="Venkateswaran K."/>
        </authorList>
    </citation>
    <scope>NUCLEOTIDE SEQUENCE</scope>
    <source>
        <strain evidence="1">MNA-CCFEE 5425</strain>
    </source>
</reference>
<sequence>MIKRAMKSDECSSGGSDRERYSGTFTLLIPGISIRSGVLVLCLSIFDRISFDMTDINDLPVKVIDIIAQSILEQERAAYSESERVWAGPVCACATTDYESASKELFISTGSTLVRLASVSPHTKSAIFEPRLAQRVVVREHTVMVPPRHGPNFE</sequence>